<proteinExistence type="predicted"/>
<accession>A0A9X2RA39</accession>
<keyword evidence="3" id="KW-1185">Reference proteome</keyword>
<dbReference type="Proteomes" id="UP001155280">
    <property type="component" value="Unassembled WGS sequence"/>
</dbReference>
<name>A0A9X2RA39_9FLAO</name>
<dbReference type="RefSeq" id="WP_241552819.1">
    <property type="nucleotide sequence ID" value="NZ_JANCNS010000003.1"/>
</dbReference>
<evidence type="ECO:0008006" key="4">
    <source>
        <dbReference type="Google" id="ProtNLM"/>
    </source>
</evidence>
<protein>
    <recommendedName>
        <fullName evidence="4">Heat-shock protein Hsp90</fullName>
    </recommendedName>
</protein>
<dbReference type="PROSITE" id="PS51257">
    <property type="entry name" value="PROKAR_LIPOPROTEIN"/>
    <property type="match status" value="1"/>
</dbReference>
<dbReference type="AlphaFoldDB" id="A0A9X2RA39"/>
<sequence>MKRLLSILCILVIISCKDQNTEKPMPVEPDNGIGDGAGPPPALSFSENIEEAHNKTAFMTNEAVAFNIELIFGGETRLDGEVSMLTNSTKVRLDKSNGASVIYDGDQVFITPDTASDNGARFDIFTWQYFFAMPFKLTDPGTVWDQPKKQILDSLEYDAARLSFESSIGDSPDDWYVVYQDPETSRLKAAAYIVTFSKDQDEAEKNPHAIVYSDYKMVDGVAFATKWSFHNWSQAEGLGEKLGEASISNIRFFEPGEESFRVPENSKPVNK</sequence>
<reference evidence="2" key="1">
    <citation type="submission" date="2022-07" db="EMBL/GenBank/DDBJ databases">
        <title>Gramela sediminis sp. nov., isolated from deep-sea sediment of the Indian Ocean.</title>
        <authorList>
            <person name="Shi H."/>
        </authorList>
    </citation>
    <scope>NUCLEOTIDE SEQUENCE</scope>
    <source>
        <strain evidence="2">GC03-9</strain>
    </source>
</reference>
<feature type="region of interest" description="Disordered" evidence="1">
    <location>
        <begin position="21"/>
        <end position="43"/>
    </location>
</feature>
<dbReference type="EMBL" id="JANCNS010000003">
    <property type="protein sequence ID" value="MCP9201143.1"/>
    <property type="molecule type" value="Genomic_DNA"/>
</dbReference>
<evidence type="ECO:0000256" key="1">
    <source>
        <dbReference type="SAM" id="MobiDB-lite"/>
    </source>
</evidence>
<gene>
    <name evidence="2" type="ORF">MKO06_14590</name>
</gene>
<evidence type="ECO:0000313" key="2">
    <source>
        <dbReference type="EMBL" id="MCP9201143.1"/>
    </source>
</evidence>
<organism evidence="2 3">
    <name type="scientific">Christiangramia oceanisediminis</name>
    <dbReference type="NCBI Taxonomy" id="2920386"/>
    <lineage>
        <taxon>Bacteria</taxon>
        <taxon>Pseudomonadati</taxon>
        <taxon>Bacteroidota</taxon>
        <taxon>Flavobacteriia</taxon>
        <taxon>Flavobacteriales</taxon>
        <taxon>Flavobacteriaceae</taxon>
        <taxon>Christiangramia</taxon>
    </lineage>
</organism>
<evidence type="ECO:0000313" key="3">
    <source>
        <dbReference type="Proteomes" id="UP001155280"/>
    </source>
</evidence>
<comment type="caution">
    <text evidence="2">The sequence shown here is derived from an EMBL/GenBank/DDBJ whole genome shotgun (WGS) entry which is preliminary data.</text>
</comment>